<evidence type="ECO:0000313" key="4">
    <source>
        <dbReference type="Proteomes" id="UP000510647"/>
    </source>
</evidence>
<keyword evidence="2" id="KW-0472">Membrane</keyword>
<keyword evidence="2" id="KW-0812">Transmembrane</keyword>
<evidence type="ECO:0000313" key="3">
    <source>
        <dbReference type="EMBL" id="QLQ77916.1"/>
    </source>
</evidence>
<proteinExistence type="predicted"/>
<keyword evidence="2" id="KW-1133">Transmembrane helix</keyword>
<protein>
    <submittedName>
        <fullName evidence="3">Uncharacterized protein</fullName>
    </submittedName>
</protein>
<dbReference type="AlphaFoldDB" id="A0A7H9HKN0"/>
<dbReference type="InterPro" id="IPR018852">
    <property type="entry name" value="DUF2456"/>
</dbReference>
<feature type="transmembrane region" description="Helical" evidence="2">
    <location>
        <begin position="149"/>
        <end position="171"/>
    </location>
</feature>
<dbReference type="Proteomes" id="UP000510647">
    <property type="component" value="Chromosome 1"/>
</dbReference>
<organism evidence="3 4">
    <name type="scientific">Torulaspora globosa</name>
    <dbReference type="NCBI Taxonomy" id="48254"/>
    <lineage>
        <taxon>Eukaryota</taxon>
        <taxon>Fungi</taxon>
        <taxon>Dikarya</taxon>
        <taxon>Ascomycota</taxon>
        <taxon>Saccharomycotina</taxon>
        <taxon>Saccharomycetes</taxon>
        <taxon>Saccharomycetales</taxon>
        <taxon>Saccharomycetaceae</taxon>
        <taxon>Torulaspora</taxon>
    </lineage>
</organism>
<feature type="region of interest" description="Disordered" evidence="1">
    <location>
        <begin position="236"/>
        <end position="267"/>
    </location>
</feature>
<feature type="transmembrane region" description="Helical" evidence="2">
    <location>
        <begin position="15"/>
        <end position="41"/>
    </location>
</feature>
<feature type="compositionally biased region" description="Low complexity" evidence="1">
    <location>
        <begin position="252"/>
        <end position="267"/>
    </location>
</feature>
<dbReference type="EMBL" id="CP059267">
    <property type="protein sequence ID" value="QLQ77916.1"/>
    <property type="molecule type" value="Genomic_DNA"/>
</dbReference>
<dbReference type="OrthoDB" id="15595at2759"/>
<name>A0A7H9HKN0_9SACH</name>
<dbReference type="Pfam" id="PF10445">
    <property type="entry name" value="DUF2456"/>
    <property type="match status" value="1"/>
</dbReference>
<evidence type="ECO:0000256" key="2">
    <source>
        <dbReference type="SAM" id="Phobius"/>
    </source>
</evidence>
<feature type="transmembrane region" description="Helical" evidence="2">
    <location>
        <begin position="203"/>
        <end position="223"/>
    </location>
</feature>
<keyword evidence="4" id="KW-1185">Reference proteome</keyword>
<reference evidence="3 4" key="1">
    <citation type="submission" date="2020-06" db="EMBL/GenBank/DDBJ databases">
        <title>The yeast mating-type switching endonuclease HO is a domesticated member of an unorthodox homing genetic element family.</title>
        <authorList>
            <person name="Coughlan A.Y."/>
            <person name="Lombardi L."/>
            <person name="Braun-Galleani S."/>
            <person name="Martos A.R."/>
            <person name="Galeote V."/>
            <person name="Bigey F."/>
            <person name="Dequin S."/>
            <person name="Byrne K.P."/>
            <person name="Wolfe K.H."/>
        </authorList>
    </citation>
    <scope>NUCLEOTIDE SEQUENCE [LARGE SCALE GENOMIC DNA]</scope>
    <source>
        <strain evidence="3 4">CBS2947</strain>
    </source>
</reference>
<sequence>MVKSEGTGLLGRSSLLFNFCYIFLAHGVVSGIISGGIEFAIAYGMYYHNSKPVYLWGFPNTLSGDCALTVFIQVGVTWVCEELIVGWDCFRSNTPILPFDIELPEETSHRVFWRLFEVRYGIARDEISLRSYVRGQFVRYPSRSTIFNLFAWLLNKFVISMIVAAMIWFWVWPVTMGVLAGIGTKVAGHEYEFHGWAPQIMKLVFGFVIGLMCSPLAIIVILLRDKWFLEYKKRAQKSSQENEKGAPVAAIDNSSDDSNTNSTIPSA</sequence>
<dbReference type="PANTHER" id="PTHR28297:SF1">
    <property type="entry name" value="FUNGAL PROTEIN"/>
    <property type="match status" value="1"/>
</dbReference>
<accession>A0A7H9HKN0</accession>
<gene>
    <name evidence="3" type="ORF">HG537_0A01630</name>
</gene>
<evidence type="ECO:0000256" key="1">
    <source>
        <dbReference type="SAM" id="MobiDB-lite"/>
    </source>
</evidence>
<dbReference type="PANTHER" id="PTHR28297">
    <property type="entry name" value="FUNGAL PROTEIN"/>
    <property type="match status" value="1"/>
</dbReference>